<dbReference type="PANTHER" id="PTHR19288">
    <property type="entry name" value="4-NITROPHENYLPHOSPHATASE-RELATED"/>
    <property type="match status" value="1"/>
</dbReference>
<dbReference type="GO" id="GO:0005737">
    <property type="term" value="C:cytoplasm"/>
    <property type="evidence" value="ECO:0007669"/>
    <property type="project" value="TreeGrafter"/>
</dbReference>
<dbReference type="NCBIfam" id="TIGR01458">
    <property type="entry name" value="HAD-SF-IIA-hyp3"/>
    <property type="match status" value="1"/>
</dbReference>
<dbReference type="PANTHER" id="PTHR19288:SF46">
    <property type="entry name" value="HALOACID DEHALOGENASE-LIKE HYDROLASE DOMAIN-CONTAINING PROTEIN 2"/>
    <property type="match status" value="1"/>
</dbReference>
<dbReference type="FunFam" id="3.40.50.1000:FF:000060">
    <property type="entry name" value="Haloacid dehalogenase-like hydrolase domain-containing protein 2"/>
    <property type="match status" value="1"/>
</dbReference>
<keyword evidence="7" id="KW-1185">Reference proteome</keyword>
<dbReference type="GeneID" id="114786705"/>
<dbReference type="InterPro" id="IPR006357">
    <property type="entry name" value="HAD-SF_hydro_IIA"/>
</dbReference>
<dbReference type="CDD" id="cd07509">
    <property type="entry name" value="HAD_PPase"/>
    <property type="match status" value="1"/>
</dbReference>
<evidence type="ECO:0000256" key="4">
    <source>
        <dbReference type="ARBA" id="ARBA00022842"/>
    </source>
</evidence>
<evidence type="ECO:0000256" key="2">
    <source>
        <dbReference type="ARBA" id="ARBA00007958"/>
    </source>
</evidence>
<accession>A0AAY4AKI6</accession>
<gene>
    <name evidence="6" type="primary">HDHD2</name>
</gene>
<evidence type="ECO:0000256" key="3">
    <source>
        <dbReference type="ARBA" id="ARBA00022723"/>
    </source>
</evidence>
<reference evidence="6" key="3">
    <citation type="submission" date="2025-09" db="UniProtKB">
        <authorList>
            <consortium name="Ensembl"/>
        </authorList>
    </citation>
    <scope>IDENTIFICATION</scope>
</reference>
<dbReference type="Pfam" id="PF13344">
    <property type="entry name" value="Hydrolase_6"/>
    <property type="match status" value="1"/>
</dbReference>
<dbReference type="InterPro" id="IPR006355">
    <property type="entry name" value="LHPP/HDHD2"/>
</dbReference>
<comment type="cofactor">
    <cofactor evidence="1">
        <name>Mg(2+)</name>
        <dbReference type="ChEBI" id="CHEBI:18420"/>
    </cofactor>
</comment>
<dbReference type="RefSeq" id="XP_028829887.1">
    <property type="nucleotide sequence ID" value="XM_028974054.1"/>
</dbReference>
<dbReference type="SFLD" id="SFLDS00003">
    <property type="entry name" value="Haloacid_Dehalogenase"/>
    <property type="match status" value="1"/>
</dbReference>
<dbReference type="NCBIfam" id="TIGR01460">
    <property type="entry name" value="HAD-SF-IIA"/>
    <property type="match status" value="1"/>
</dbReference>
<comment type="similarity">
    <text evidence="2">Belongs to the HAD-like hydrolase superfamily.</text>
</comment>
<proteinExistence type="inferred from homology"/>
<dbReference type="GO" id="GO:0046872">
    <property type="term" value="F:metal ion binding"/>
    <property type="evidence" value="ECO:0007669"/>
    <property type="project" value="UniProtKB-KW"/>
</dbReference>
<dbReference type="Pfam" id="PF13242">
    <property type="entry name" value="Hydrolase_like"/>
    <property type="match status" value="1"/>
</dbReference>
<dbReference type="Proteomes" id="UP000694580">
    <property type="component" value="Chromosome 3"/>
</dbReference>
<dbReference type="SUPFAM" id="SSF56784">
    <property type="entry name" value="HAD-like"/>
    <property type="match status" value="1"/>
</dbReference>
<dbReference type="InterPro" id="IPR036412">
    <property type="entry name" value="HAD-like_sf"/>
</dbReference>
<dbReference type="AlphaFoldDB" id="A0AAY4AKI6"/>
<reference evidence="6" key="2">
    <citation type="submission" date="2025-08" db="UniProtKB">
        <authorList>
            <consortium name="Ensembl"/>
        </authorList>
    </citation>
    <scope>IDENTIFICATION</scope>
</reference>
<reference evidence="6 7" key="1">
    <citation type="submission" date="2020-06" db="EMBL/GenBank/DDBJ databases">
        <authorList>
            <consortium name="Wellcome Sanger Institute Data Sharing"/>
        </authorList>
    </citation>
    <scope>NUCLEOTIDE SEQUENCE [LARGE SCALE GENOMIC DNA]</scope>
</reference>
<dbReference type="GeneTree" id="ENSGT00940000155805"/>
<dbReference type="SFLD" id="SFLDG01139">
    <property type="entry name" value="C2.A:_Pyridoxal_Phosphate_Phos"/>
    <property type="match status" value="1"/>
</dbReference>
<evidence type="ECO:0000313" key="7">
    <source>
        <dbReference type="Proteomes" id="UP000694580"/>
    </source>
</evidence>
<dbReference type="Ensembl" id="ENSDCDT00010008238.1">
    <property type="protein sequence ID" value="ENSDCDP00010007851.1"/>
    <property type="gene ID" value="ENSDCDG00010003515.1"/>
</dbReference>
<evidence type="ECO:0000256" key="1">
    <source>
        <dbReference type="ARBA" id="ARBA00001946"/>
    </source>
</evidence>
<evidence type="ECO:0000313" key="6">
    <source>
        <dbReference type="Ensembl" id="ENSDCDP00010007851.1"/>
    </source>
</evidence>
<evidence type="ECO:0000256" key="5">
    <source>
        <dbReference type="ARBA" id="ARBA00039666"/>
    </source>
</evidence>
<name>A0AAY4AKI6_9TELE</name>
<dbReference type="Gene3D" id="3.40.50.1000">
    <property type="entry name" value="HAD superfamily/HAD-like"/>
    <property type="match status" value="2"/>
</dbReference>
<sequence length="263" mass="28994">MSRRALKAVLVDLSGTLHIEDAAVPGAQDALARLRRAPVSVKFVTNTTKECKRYLLERLQKLNFDIEERELFTSLTAARNLLEQRKVRPLLLVEDSALEDFAGIETADPNAVVIGLAPDHFDYQTLNKAFRLILGGAPLIAIHKARYYKRTDGLALGPGPFVTGLEYATDCQAAVVGKPEKTFFLEALRDLNCFPEEAIMIGDDARDDIGGAQKTGMLGILVKTGKYRAGDEGKIDPQPYLTCENFPQAVDHILQNLISQEVI</sequence>
<protein>
    <recommendedName>
        <fullName evidence="5">Haloacid dehalogenase-like hydrolase domain-containing protein 2</fullName>
    </recommendedName>
</protein>
<dbReference type="GO" id="GO:0016791">
    <property type="term" value="F:phosphatase activity"/>
    <property type="evidence" value="ECO:0007669"/>
    <property type="project" value="InterPro"/>
</dbReference>
<organism evidence="6 7">
    <name type="scientific">Denticeps clupeoides</name>
    <name type="common">denticle herring</name>
    <dbReference type="NCBI Taxonomy" id="299321"/>
    <lineage>
        <taxon>Eukaryota</taxon>
        <taxon>Metazoa</taxon>
        <taxon>Chordata</taxon>
        <taxon>Craniata</taxon>
        <taxon>Vertebrata</taxon>
        <taxon>Euteleostomi</taxon>
        <taxon>Actinopterygii</taxon>
        <taxon>Neopterygii</taxon>
        <taxon>Teleostei</taxon>
        <taxon>Clupei</taxon>
        <taxon>Clupeiformes</taxon>
        <taxon>Denticipitoidei</taxon>
        <taxon>Denticipitidae</taxon>
        <taxon>Denticeps</taxon>
    </lineage>
</organism>
<keyword evidence="4" id="KW-0460">Magnesium</keyword>
<keyword evidence="3" id="KW-0479">Metal-binding</keyword>
<dbReference type="InterPro" id="IPR023214">
    <property type="entry name" value="HAD_sf"/>
</dbReference>